<comment type="pathway">
    <text evidence="5">Cofactor biosynthesis; nicotinate biosynthesis; nicotinate from nicotinamide: step 1/1.</text>
</comment>
<protein>
    <recommendedName>
        <fullName evidence="6">nicotinamidase</fullName>
        <ecNumber evidence="6">3.5.1.19</ecNumber>
    </recommendedName>
    <alternativeName>
        <fullName evidence="7">Nicotinamide deamidase</fullName>
    </alternativeName>
</protein>
<dbReference type="CDD" id="cd01011">
    <property type="entry name" value="nicotinamidase"/>
    <property type="match status" value="1"/>
</dbReference>
<evidence type="ECO:0000256" key="4">
    <source>
        <dbReference type="ARBA" id="ARBA00022801"/>
    </source>
</evidence>
<proteinExistence type="inferred from homology"/>
<sequence length="242" mass="26065">MSLISQRRQFLQSAALMGLAGSALSTRAWAAGLKPGADSALIVVDVQNCFVPGGTLPVAKGDEVVPVINRIAAAFENVVVTQDWHTQGHASFASSYEGKKPFESTKLAYGQQVLWPDHCVQGTDDAALHKDLKVPQAQVILRKGFHKHVDSYSAFEEADRKTATGLAGYLKARGIKTVYVTGLATDFCVAWTALDARRLGFKTYVVEDACRAIDLNGSLAAAWKQMGAKGVKRIQSSDIELV</sequence>
<evidence type="ECO:0000256" key="7">
    <source>
        <dbReference type="ARBA" id="ARBA00043224"/>
    </source>
</evidence>
<dbReference type="InterPro" id="IPR006311">
    <property type="entry name" value="TAT_signal"/>
</dbReference>
<name>A0ABT5MFJ5_9BURK</name>
<feature type="signal peptide" evidence="8">
    <location>
        <begin position="1"/>
        <end position="30"/>
    </location>
</feature>
<keyword evidence="3" id="KW-0479">Metal-binding</keyword>
<accession>A0ABT5MFJ5</accession>
<evidence type="ECO:0000256" key="2">
    <source>
        <dbReference type="ARBA" id="ARBA00022642"/>
    </source>
</evidence>
<evidence type="ECO:0000256" key="1">
    <source>
        <dbReference type="ARBA" id="ARBA00006336"/>
    </source>
</evidence>
<comment type="similarity">
    <text evidence="1">Belongs to the isochorismatase family.</text>
</comment>
<dbReference type="PROSITE" id="PS51318">
    <property type="entry name" value="TAT"/>
    <property type="match status" value="1"/>
</dbReference>
<evidence type="ECO:0000256" key="5">
    <source>
        <dbReference type="ARBA" id="ARBA00037900"/>
    </source>
</evidence>
<dbReference type="Pfam" id="PF00857">
    <property type="entry name" value="Isochorismatase"/>
    <property type="match status" value="1"/>
</dbReference>
<evidence type="ECO:0000256" key="8">
    <source>
        <dbReference type="SAM" id="SignalP"/>
    </source>
</evidence>
<organism evidence="10 11">
    <name type="scientific">Curvibacter microcysteis</name>
    <dbReference type="NCBI Taxonomy" id="3026419"/>
    <lineage>
        <taxon>Bacteria</taxon>
        <taxon>Pseudomonadati</taxon>
        <taxon>Pseudomonadota</taxon>
        <taxon>Betaproteobacteria</taxon>
        <taxon>Burkholderiales</taxon>
        <taxon>Comamonadaceae</taxon>
        <taxon>Curvibacter</taxon>
    </lineage>
</organism>
<dbReference type="GO" id="GO:0008936">
    <property type="term" value="F:nicotinamidase activity"/>
    <property type="evidence" value="ECO:0007669"/>
    <property type="project" value="UniProtKB-EC"/>
</dbReference>
<gene>
    <name evidence="10" type="primary">pncA</name>
    <name evidence="10" type="ORF">PSQ39_04365</name>
</gene>
<feature type="domain" description="Isochorismatase-like" evidence="9">
    <location>
        <begin position="39"/>
        <end position="232"/>
    </location>
</feature>
<evidence type="ECO:0000313" key="10">
    <source>
        <dbReference type="EMBL" id="MDD0813856.1"/>
    </source>
</evidence>
<dbReference type="NCBIfam" id="NF008623">
    <property type="entry name" value="PRK11609.1"/>
    <property type="match status" value="1"/>
</dbReference>
<dbReference type="Gene3D" id="3.40.50.850">
    <property type="entry name" value="Isochorismatase-like"/>
    <property type="match status" value="1"/>
</dbReference>
<reference evidence="10 11" key="1">
    <citation type="submission" date="2023-02" db="EMBL/GenBank/DDBJ databases">
        <title>Bacterial whole genome sequence for Curvibacter sp. HBC28.</title>
        <authorList>
            <person name="Le V."/>
            <person name="Ko S.-R."/>
            <person name="Ahn C.-Y."/>
            <person name="Oh H.-M."/>
        </authorList>
    </citation>
    <scope>NUCLEOTIDE SEQUENCE [LARGE SCALE GENOMIC DNA]</scope>
    <source>
        <strain evidence="10 11">HBC28</strain>
    </source>
</reference>
<evidence type="ECO:0000313" key="11">
    <source>
        <dbReference type="Proteomes" id="UP001528672"/>
    </source>
</evidence>
<evidence type="ECO:0000256" key="3">
    <source>
        <dbReference type="ARBA" id="ARBA00022723"/>
    </source>
</evidence>
<dbReference type="SUPFAM" id="SSF52499">
    <property type="entry name" value="Isochorismatase-like hydrolases"/>
    <property type="match status" value="1"/>
</dbReference>
<keyword evidence="11" id="KW-1185">Reference proteome</keyword>
<evidence type="ECO:0000256" key="6">
    <source>
        <dbReference type="ARBA" id="ARBA00039017"/>
    </source>
</evidence>
<dbReference type="PANTHER" id="PTHR11080:SF2">
    <property type="entry name" value="LD05707P"/>
    <property type="match status" value="1"/>
</dbReference>
<keyword evidence="4 10" id="KW-0378">Hydrolase</keyword>
<dbReference type="InterPro" id="IPR036380">
    <property type="entry name" value="Isochorismatase-like_sf"/>
</dbReference>
<dbReference type="InterPro" id="IPR052347">
    <property type="entry name" value="Isochorismatase_Nicotinamidase"/>
</dbReference>
<feature type="chain" id="PRO_5045368594" description="nicotinamidase" evidence="8">
    <location>
        <begin position="31"/>
        <end position="242"/>
    </location>
</feature>
<dbReference type="InterPro" id="IPR000868">
    <property type="entry name" value="Isochorismatase-like_dom"/>
</dbReference>
<evidence type="ECO:0000259" key="9">
    <source>
        <dbReference type="Pfam" id="PF00857"/>
    </source>
</evidence>
<dbReference type="Proteomes" id="UP001528672">
    <property type="component" value="Unassembled WGS sequence"/>
</dbReference>
<dbReference type="EMBL" id="JAQSIO010000001">
    <property type="protein sequence ID" value="MDD0813856.1"/>
    <property type="molecule type" value="Genomic_DNA"/>
</dbReference>
<dbReference type="RefSeq" id="WP_273925443.1">
    <property type="nucleotide sequence ID" value="NZ_JAQSIO010000001.1"/>
</dbReference>
<keyword evidence="8" id="KW-0732">Signal</keyword>
<comment type="caution">
    <text evidence="10">The sequence shown here is derived from an EMBL/GenBank/DDBJ whole genome shotgun (WGS) entry which is preliminary data.</text>
</comment>
<dbReference type="EC" id="3.5.1.19" evidence="6"/>
<dbReference type="PANTHER" id="PTHR11080">
    <property type="entry name" value="PYRAZINAMIDASE/NICOTINAMIDASE"/>
    <property type="match status" value="1"/>
</dbReference>
<keyword evidence="2" id="KW-0662">Pyridine nucleotide biosynthesis</keyword>